<dbReference type="Proteomes" id="UP000662783">
    <property type="component" value="Chromosome"/>
</dbReference>
<reference evidence="5" key="1">
    <citation type="submission" date="2021-02" db="EMBL/GenBank/DDBJ databases">
        <title>Fulvivirga sp. S481 isolated from sea water.</title>
        <authorList>
            <person name="Bae S.S."/>
            <person name="Baek K."/>
        </authorList>
    </citation>
    <scope>NUCLEOTIDE SEQUENCE</scope>
    <source>
        <strain evidence="5">S481</strain>
    </source>
</reference>
<proteinExistence type="predicted"/>
<dbReference type="Gene3D" id="3.30.1330.60">
    <property type="entry name" value="OmpA-like domain"/>
    <property type="match status" value="1"/>
</dbReference>
<sequence length="408" mass="47218">MNTFRKSLIVILFFTVTTALAQIPDNVKSYAVIGVFNLESNAQRFADFYATKGLKTSVRENNFNNLHYVYVHESSDVEEARSRVLSIREQFSALGKTWLYNGNFNCLHIPSDQLKQQNVASNSGGNDLEKLVHDVEEAELEREARQANMQNEMTEEMVAQNEEPVRVKPDDKFWVYFNTYDVTDLHEVKGSVKTTDIERQKDLGKLPTQELVEMDDPNNGTRKVNFETDIFGYRIVNRQVDLDEPETSKDKEHVTTIGDSIIVDMPLRRYNKGDYMTMWNVYFYIDAAIMREESITELNQLLNMMQENDNMRIAIHGHTNGNSHGVVKHLDLDDKKFFSLNGSHLETKASAKKLSEYRAYTIQHWLMDQGIEEDRMEIKGWGGKKMLYDKHSSSAEKNVRVEIEILEE</sequence>
<feature type="chain" id="PRO_5037216651" evidence="3">
    <location>
        <begin position="22"/>
        <end position="408"/>
    </location>
</feature>
<dbReference type="PROSITE" id="PS51123">
    <property type="entry name" value="OMPA_2"/>
    <property type="match status" value="1"/>
</dbReference>
<keyword evidence="6" id="KW-1185">Reference proteome</keyword>
<dbReference type="Pfam" id="PF00691">
    <property type="entry name" value="OmpA"/>
    <property type="match status" value="1"/>
</dbReference>
<evidence type="ECO:0000256" key="3">
    <source>
        <dbReference type="SAM" id="SignalP"/>
    </source>
</evidence>
<protein>
    <submittedName>
        <fullName evidence="5">OmpA family protein</fullName>
    </submittedName>
</protein>
<keyword evidence="2" id="KW-0175">Coiled coil</keyword>
<organism evidence="5 6">
    <name type="scientific">Fulvivirga lutea</name>
    <dbReference type="NCBI Taxonomy" id="2810512"/>
    <lineage>
        <taxon>Bacteria</taxon>
        <taxon>Pseudomonadati</taxon>
        <taxon>Bacteroidota</taxon>
        <taxon>Cytophagia</taxon>
        <taxon>Cytophagales</taxon>
        <taxon>Fulvivirgaceae</taxon>
        <taxon>Fulvivirga</taxon>
    </lineage>
</organism>
<dbReference type="RefSeq" id="WP_205721878.1">
    <property type="nucleotide sequence ID" value="NZ_CP070608.1"/>
</dbReference>
<evidence type="ECO:0000313" key="5">
    <source>
        <dbReference type="EMBL" id="QSE97367.1"/>
    </source>
</evidence>
<gene>
    <name evidence="5" type="ORF">JR347_17560</name>
</gene>
<dbReference type="CDD" id="cd07185">
    <property type="entry name" value="OmpA_C-like"/>
    <property type="match status" value="1"/>
</dbReference>
<keyword evidence="3" id="KW-0732">Signal</keyword>
<feature type="signal peptide" evidence="3">
    <location>
        <begin position="1"/>
        <end position="21"/>
    </location>
</feature>
<dbReference type="InterPro" id="IPR036737">
    <property type="entry name" value="OmpA-like_sf"/>
</dbReference>
<feature type="domain" description="OmpA-like" evidence="4">
    <location>
        <begin position="270"/>
        <end position="408"/>
    </location>
</feature>
<evidence type="ECO:0000259" key="4">
    <source>
        <dbReference type="PROSITE" id="PS51123"/>
    </source>
</evidence>
<dbReference type="InterPro" id="IPR006665">
    <property type="entry name" value="OmpA-like"/>
</dbReference>
<dbReference type="SUPFAM" id="SSF103088">
    <property type="entry name" value="OmpA-like"/>
    <property type="match status" value="1"/>
</dbReference>
<keyword evidence="1" id="KW-0472">Membrane</keyword>
<feature type="coiled-coil region" evidence="2">
    <location>
        <begin position="128"/>
        <end position="157"/>
    </location>
</feature>
<evidence type="ECO:0000313" key="6">
    <source>
        <dbReference type="Proteomes" id="UP000662783"/>
    </source>
</evidence>
<dbReference type="GO" id="GO:0016020">
    <property type="term" value="C:membrane"/>
    <property type="evidence" value="ECO:0007669"/>
    <property type="project" value="UniProtKB-UniRule"/>
</dbReference>
<evidence type="ECO:0000256" key="2">
    <source>
        <dbReference type="SAM" id="Coils"/>
    </source>
</evidence>
<accession>A0A974WHQ7</accession>
<dbReference type="KEGG" id="fuv:JR347_17560"/>
<dbReference type="EMBL" id="CP070608">
    <property type="protein sequence ID" value="QSE97367.1"/>
    <property type="molecule type" value="Genomic_DNA"/>
</dbReference>
<evidence type="ECO:0000256" key="1">
    <source>
        <dbReference type="PROSITE-ProRule" id="PRU00473"/>
    </source>
</evidence>
<dbReference type="AlphaFoldDB" id="A0A974WHQ7"/>
<name>A0A974WHQ7_9BACT</name>